<proteinExistence type="predicted"/>
<sequence>MSNPYVGEIRMFSGNFAPQGWLFCQGQLVSIDDYDTLFALIGTTYGGDGQNNFALPNLQSRIPLHQGSGYPLAAMGGQETVTLSGAQLPQHTHRASASSAAGTTTSPSGAVWAASPTPWYSTGTPATAMSGAALIPAGGSQPHDNMSPYLAVNFIISVFGIYPSPS</sequence>
<evidence type="ECO:0000313" key="2">
    <source>
        <dbReference type="EMBL" id="SHG49419.1"/>
    </source>
</evidence>
<organism evidence="2 3">
    <name type="scientific">Jatrophihabitans endophyticus</name>
    <dbReference type="NCBI Taxonomy" id="1206085"/>
    <lineage>
        <taxon>Bacteria</taxon>
        <taxon>Bacillati</taxon>
        <taxon>Actinomycetota</taxon>
        <taxon>Actinomycetes</taxon>
        <taxon>Jatrophihabitantales</taxon>
        <taxon>Jatrophihabitantaceae</taxon>
        <taxon>Jatrophihabitans</taxon>
    </lineage>
</organism>
<dbReference type="SUPFAM" id="SSF88874">
    <property type="entry name" value="Receptor-binding domain of short tail fibre protein gp12"/>
    <property type="match status" value="1"/>
</dbReference>
<evidence type="ECO:0000313" key="3">
    <source>
        <dbReference type="Proteomes" id="UP000186132"/>
    </source>
</evidence>
<dbReference type="Gene3D" id="3.90.1340.10">
    <property type="entry name" value="Phage tail collar domain"/>
    <property type="match status" value="1"/>
</dbReference>
<dbReference type="InterPro" id="IPR037053">
    <property type="entry name" value="Phage_tail_collar_dom_sf"/>
</dbReference>
<accession>A0A1M5KAA1</accession>
<dbReference type="STRING" id="1206085.SAMN05443575_2090"/>
<evidence type="ECO:0000259" key="1">
    <source>
        <dbReference type="Pfam" id="PF07484"/>
    </source>
</evidence>
<dbReference type="InterPro" id="IPR011083">
    <property type="entry name" value="Phage_tail_collar_dom"/>
</dbReference>
<dbReference type="OrthoDB" id="9810174at2"/>
<gene>
    <name evidence="2" type="ORF">SAMN05443575_2090</name>
</gene>
<dbReference type="Pfam" id="PF07484">
    <property type="entry name" value="Collar"/>
    <property type="match status" value="1"/>
</dbReference>
<name>A0A1M5KAA1_9ACTN</name>
<feature type="domain" description="Phage tail collar" evidence="1">
    <location>
        <begin position="7"/>
        <end position="63"/>
    </location>
</feature>
<reference evidence="2 3" key="1">
    <citation type="submission" date="2016-11" db="EMBL/GenBank/DDBJ databases">
        <authorList>
            <person name="Jaros S."/>
            <person name="Januszkiewicz K."/>
            <person name="Wedrychowicz H."/>
        </authorList>
    </citation>
    <scope>NUCLEOTIDE SEQUENCE [LARGE SCALE GENOMIC DNA]</scope>
    <source>
        <strain evidence="2 3">DSM 45627</strain>
    </source>
</reference>
<dbReference type="RefSeq" id="WP_073389773.1">
    <property type="nucleotide sequence ID" value="NZ_FQVU01000003.1"/>
</dbReference>
<protein>
    <submittedName>
        <fullName evidence="2">Microcystin-dependent protein</fullName>
    </submittedName>
</protein>
<dbReference type="Proteomes" id="UP000186132">
    <property type="component" value="Unassembled WGS sequence"/>
</dbReference>
<dbReference type="AlphaFoldDB" id="A0A1M5KAA1"/>
<dbReference type="EMBL" id="FQVU01000003">
    <property type="protein sequence ID" value="SHG49419.1"/>
    <property type="molecule type" value="Genomic_DNA"/>
</dbReference>
<keyword evidence="3" id="KW-1185">Reference proteome</keyword>